<protein>
    <submittedName>
        <fullName evidence="2">Uncharacterized protein</fullName>
    </submittedName>
</protein>
<name>A0A378X3W5_9NOCA</name>
<accession>A0A378X3W5</accession>
<sequence>MPSPKAPEPNVTNSTALKPADKAITWTPDATTISDSSPCHRTADPDDDQ</sequence>
<evidence type="ECO:0000313" key="2">
    <source>
        <dbReference type="EMBL" id="SUA47444.1"/>
    </source>
</evidence>
<feature type="region of interest" description="Disordered" evidence="1">
    <location>
        <begin position="1"/>
        <end position="49"/>
    </location>
</feature>
<dbReference type="AlphaFoldDB" id="A0A378X3W5"/>
<gene>
    <name evidence="2" type="ORF">NCTC13184_05985</name>
</gene>
<dbReference type="EMBL" id="UGRU01000001">
    <property type="protein sequence ID" value="SUA47444.1"/>
    <property type="molecule type" value="Genomic_DNA"/>
</dbReference>
<reference evidence="2 3" key="1">
    <citation type="submission" date="2018-06" db="EMBL/GenBank/DDBJ databases">
        <authorList>
            <consortium name="Pathogen Informatics"/>
            <person name="Doyle S."/>
        </authorList>
    </citation>
    <scope>NUCLEOTIDE SEQUENCE [LARGE SCALE GENOMIC DNA]</scope>
    <source>
        <strain evidence="2 3">NCTC13184</strain>
    </source>
</reference>
<feature type="compositionally biased region" description="Polar residues" evidence="1">
    <location>
        <begin position="28"/>
        <end position="39"/>
    </location>
</feature>
<organism evidence="2 3">
    <name type="scientific">Nocardia africana</name>
    <dbReference type="NCBI Taxonomy" id="134964"/>
    <lineage>
        <taxon>Bacteria</taxon>
        <taxon>Bacillati</taxon>
        <taxon>Actinomycetota</taxon>
        <taxon>Actinomycetes</taxon>
        <taxon>Mycobacteriales</taxon>
        <taxon>Nocardiaceae</taxon>
        <taxon>Nocardia</taxon>
    </lineage>
</organism>
<evidence type="ECO:0000256" key="1">
    <source>
        <dbReference type="SAM" id="MobiDB-lite"/>
    </source>
</evidence>
<proteinExistence type="predicted"/>
<dbReference type="Proteomes" id="UP000255082">
    <property type="component" value="Unassembled WGS sequence"/>
</dbReference>
<evidence type="ECO:0000313" key="3">
    <source>
        <dbReference type="Proteomes" id="UP000255082"/>
    </source>
</evidence>